<comment type="caution">
    <text evidence="2">The sequence shown here is derived from an EMBL/GenBank/DDBJ whole genome shotgun (WGS) entry which is preliminary data.</text>
</comment>
<feature type="region of interest" description="Disordered" evidence="1">
    <location>
        <begin position="59"/>
        <end position="80"/>
    </location>
</feature>
<gene>
    <name evidence="2" type="ORF">Voc01_079770</name>
</gene>
<organism evidence="2 3">
    <name type="scientific">Virgisporangium ochraceum</name>
    <dbReference type="NCBI Taxonomy" id="65505"/>
    <lineage>
        <taxon>Bacteria</taxon>
        <taxon>Bacillati</taxon>
        <taxon>Actinomycetota</taxon>
        <taxon>Actinomycetes</taxon>
        <taxon>Micromonosporales</taxon>
        <taxon>Micromonosporaceae</taxon>
        <taxon>Virgisporangium</taxon>
    </lineage>
</organism>
<evidence type="ECO:0000256" key="1">
    <source>
        <dbReference type="SAM" id="MobiDB-lite"/>
    </source>
</evidence>
<dbReference type="AlphaFoldDB" id="A0A8J4EEX4"/>
<evidence type="ECO:0000313" key="3">
    <source>
        <dbReference type="Proteomes" id="UP000635606"/>
    </source>
</evidence>
<feature type="compositionally biased region" description="Basic and acidic residues" evidence="1">
    <location>
        <begin position="142"/>
        <end position="155"/>
    </location>
</feature>
<feature type="region of interest" description="Disordered" evidence="1">
    <location>
        <begin position="126"/>
        <end position="155"/>
    </location>
</feature>
<sequence length="155" mass="16051">MAPTSLVLGIAAEASTVSALPASPDGRILGTGRAAGANPSAYPMDLIADRLATAVSGALDGRGDRVPPSPSDQLSSLREALDPRPPIALRHFAGLVPAAAEAGDRVARRIADRPVRLLGDTFAATPDEVSSFEGPTSARRLRLTDPARSSFEERT</sequence>
<reference evidence="2" key="1">
    <citation type="submission" date="2021-01" db="EMBL/GenBank/DDBJ databases">
        <title>Whole genome shotgun sequence of Virgisporangium ochraceum NBRC 16418.</title>
        <authorList>
            <person name="Komaki H."/>
            <person name="Tamura T."/>
        </authorList>
    </citation>
    <scope>NUCLEOTIDE SEQUENCE</scope>
    <source>
        <strain evidence="2">NBRC 16418</strain>
    </source>
</reference>
<accession>A0A8J4EEX4</accession>
<evidence type="ECO:0000313" key="2">
    <source>
        <dbReference type="EMBL" id="GIJ73060.1"/>
    </source>
</evidence>
<name>A0A8J4EEX4_9ACTN</name>
<dbReference type="RefSeq" id="WP_203932887.1">
    <property type="nucleotide sequence ID" value="NZ_BOPH01000108.1"/>
</dbReference>
<protein>
    <submittedName>
        <fullName evidence="2">Uncharacterized protein</fullName>
    </submittedName>
</protein>
<dbReference type="Proteomes" id="UP000635606">
    <property type="component" value="Unassembled WGS sequence"/>
</dbReference>
<dbReference type="EMBL" id="BOPH01000108">
    <property type="protein sequence ID" value="GIJ73060.1"/>
    <property type="molecule type" value="Genomic_DNA"/>
</dbReference>
<keyword evidence="3" id="KW-1185">Reference proteome</keyword>
<proteinExistence type="predicted"/>